<dbReference type="RefSeq" id="WP_320500644.1">
    <property type="nucleotide sequence ID" value="NZ_JAXCLX010000001.1"/>
</dbReference>
<evidence type="ECO:0000313" key="7">
    <source>
        <dbReference type="Proteomes" id="UP001271769"/>
    </source>
</evidence>
<name>A0ABU5DY21_9PROT</name>
<reference evidence="6 7" key="1">
    <citation type="journal article" date="2013" name="Antonie Van Leeuwenhoek">
        <title>Dongia rigui sp. nov., isolated from freshwater of a large wetland in Korea.</title>
        <authorList>
            <person name="Baik K.S."/>
            <person name="Hwang Y.M."/>
            <person name="Choi J.S."/>
            <person name="Kwon J."/>
            <person name="Seong C.N."/>
        </authorList>
    </citation>
    <scope>NUCLEOTIDE SEQUENCE [LARGE SCALE GENOMIC DNA]</scope>
    <source>
        <strain evidence="6 7">04SU4-P</strain>
    </source>
</reference>
<dbReference type="PROSITE" id="PS50931">
    <property type="entry name" value="HTH_LYSR"/>
    <property type="match status" value="1"/>
</dbReference>
<evidence type="ECO:0000256" key="2">
    <source>
        <dbReference type="ARBA" id="ARBA00023015"/>
    </source>
</evidence>
<dbReference type="Gene3D" id="3.40.190.10">
    <property type="entry name" value="Periplasmic binding protein-like II"/>
    <property type="match status" value="2"/>
</dbReference>
<dbReference type="Pfam" id="PF00126">
    <property type="entry name" value="HTH_1"/>
    <property type="match status" value="1"/>
</dbReference>
<comment type="similarity">
    <text evidence="1">Belongs to the LysR transcriptional regulatory family.</text>
</comment>
<dbReference type="Gene3D" id="1.10.10.10">
    <property type="entry name" value="Winged helix-like DNA-binding domain superfamily/Winged helix DNA-binding domain"/>
    <property type="match status" value="1"/>
</dbReference>
<evidence type="ECO:0000259" key="5">
    <source>
        <dbReference type="PROSITE" id="PS50931"/>
    </source>
</evidence>
<dbReference type="InterPro" id="IPR005119">
    <property type="entry name" value="LysR_subst-bd"/>
</dbReference>
<protein>
    <submittedName>
        <fullName evidence="6">LysR substrate-binding domain-containing protein</fullName>
    </submittedName>
</protein>
<dbReference type="Pfam" id="PF03466">
    <property type="entry name" value="LysR_substrate"/>
    <property type="match status" value="1"/>
</dbReference>
<dbReference type="InterPro" id="IPR058163">
    <property type="entry name" value="LysR-type_TF_proteobact-type"/>
</dbReference>
<dbReference type="InterPro" id="IPR036388">
    <property type="entry name" value="WH-like_DNA-bd_sf"/>
</dbReference>
<evidence type="ECO:0000313" key="6">
    <source>
        <dbReference type="EMBL" id="MDY0872226.1"/>
    </source>
</evidence>
<evidence type="ECO:0000256" key="3">
    <source>
        <dbReference type="ARBA" id="ARBA00023125"/>
    </source>
</evidence>
<dbReference type="InterPro" id="IPR036390">
    <property type="entry name" value="WH_DNA-bd_sf"/>
</dbReference>
<dbReference type="Proteomes" id="UP001271769">
    <property type="component" value="Unassembled WGS sequence"/>
</dbReference>
<feature type="domain" description="HTH lysR-type" evidence="5">
    <location>
        <begin position="1"/>
        <end position="64"/>
    </location>
</feature>
<accession>A0ABU5DY21</accession>
<keyword evidence="7" id="KW-1185">Reference proteome</keyword>
<dbReference type="SUPFAM" id="SSF46785">
    <property type="entry name" value="Winged helix' DNA-binding domain"/>
    <property type="match status" value="1"/>
</dbReference>
<gene>
    <name evidence="6" type="ORF">SMD31_09840</name>
</gene>
<keyword evidence="3" id="KW-0238">DNA-binding</keyword>
<proteinExistence type="inferred from homology"/>
<organism evidence="6 7">
    <name type="scientific">Dongia rigui</name>
    <dbReference type="NCBI Taxonomy" id="940149"/>
    <lineage>
        <taxon>Bacteria</taxon>
        <taxon>Pseudomonadati</taxon>
        <taxon>Pseudomonadota</taxon>
        <taxon>Alphaproteobacteria</taxon>
        <taxon>Rhodospirillales</taxon>
        <taxon>Dongiaceae</taxon>
        <taxon>Dongia</taxon>
    </lineage>
</organism>
<dbReference type="SUPFAM" id="SSF53850">
    <property type="entry name" value="Periplasmic binding protein-like II"/>
    <property type="match status" value="1"/>
</dbReference>
<dbReference type="PANTHER" id="PTHR30537:SF74">
    <property type="entry name" value="HTH-TYPE TRANSCRIPTIONAL REGULATOR TRPI"/>
    <property type="match status" value="1"/>
</dbReference>
<comment type="caution">
    <text evidence="6">The sequence shown here is derived from an EMBL/GenBank/DDBJ whole genome shotgun (WGS) entry which is preliminary data.</text>
</comment>
<keyword evidence="2" id="KW-0805">Transcription regulation</keyword>
<dbReference type="PRINTS" id="PR00039">
    <property type="entry name" value="HTHLYSR"/>
</dbReference>
<dbReference type="CDD" id="cd08432">
    <property type="entry name" value="PBP2_GcdR_TrpI_HvrB_AmpR_like"/>
    <property type="match status" value="1"/>
</dbReference>
<keyword evidence="4" id="KW-0804">Transcription</keyword>
<sequence length="297" mass="32836">MTFRKLPPLGMLRSFEAAARHISFARAGDELGVTAAAISQQVKALEEHLGQSLFLRRPQGLSLTEAGLSYLTVIRDAFDRLGAGTDEIFHGRSAADVSVRVTAGFAHLWLAPRLPRFLNQHPDMRLRLLTTLWTPLEIDRDADFEIRCGIGAWPQLTAYRLTRDRLFPVCAPELAEGLPRPLPPEAFSRQRLIHVASFAEGWTDWFRGAGFPAGAATEAVVFDTASLAVDLTLAGSGFMLGRSCFVDRLLAEKRLVAPCAAKIKSSEAFYLVERAGERLAHPARTFRDWILAEVQNP</sequence>
<evidence type="ECO:0000256" key="4">
    <source>
        <dbReference type="ARBA" id="ARBA00023163"/>
    </source>
</evidence>
<dbReference type="InterPro" id="IPR000847">
    <property type="entry name" value="LysR_HTH_N"/>
</dbReference>
<evidence type="ECO:0000256" key="1">
    <source>
        <dbReference type="ARBA" id="ARBA00009437"/>
    </source>
</evidence>
<dbReference type="EMBL" id="JAXCLX010000001">
    <property type="protein sequence ID" value="MDY0872226.1"/>
    <property type="molecule type" value="Genomic_DNA"/>
</dbReference>
<dbReference type="PANTHER" id="PTHR30537">
    <property type="entry name" value="HTH-TYPE TRANSCRIPTIONAL REGULATOR"/>
    <property type="match status" value="1"/>
</dbReference>